<dbReference type="RefSeq" id="WP_136407401.1">
    <property type="nucleotide sequence ID" value="NZ_SSWX01000022.1"/>
</dbReference>
<dbReference type="EMBL" id="SSWX01000022">
    <property type="protein sequence ID" value="THJ31529.1"/>
    <property type="molecule type" value="Genomic_DNA"/>
</dbReference>
<evidence type="ECO:0000313" key="2">
    <source>
        <dbReference type="EMBL" id="THJ31529.1"/>
    </source>
</evidence>
<dbReference type="Gene3D" id="1.25.40.10">
    <property type="entry name" value="Tetratricopeptide repeat domain"/>
    <property type="match status" value="1"/>
</dbReference>
<evidence type="ECO:0008006" key="4">
    <source>
        <dbReference type="Google" id="ProtNLM"/>
    </source>
</evidence>
<sequence length="149" mass="16143">MVTTTTPLNADSGVNPQSLPTNTLPEQPELALKLELMDLLGYIYLQHGLPDKAAVLLTARDVLAPDNPKTLLTLAVAQLRSEKAQRALTTLERMILLGAIDASFHLVHGQVLQQLGRETEAASAMRAHIATRQVGSRQSNPSHSSHKKP</sequence>
<comment type="caution">
    <text evidence="2">The sequence shown here is derived from an EMBL/GenBank/DDBJ whole genome shotgun (WGS) entry which is preliminary data.</text>
</comment>
<protein>
    <recommendedName>
        <fullName evidence="4">Tetratricopeptide repeat protein</fullName>
    </recommendedName>
</protein>
<feature type="region of interest" description="Disordered" evidence="1">
    <location>
        <begin position="1"/>
        <end position="24"/>
    </location>
</feature>
<proteinExistence type="predicted"/>
<organism evidence="2 3">
    <name type="scientific">Lampropedia aestuarii</name>
    <dbReference type="NCBI Taxonomy" id="2562762"/>
    <lineage>
        <taxon>Bacteria</taxon>
        <taxon>Pseudomonadati</taxon>
        <taxon>Pseudomonadota</taxon>
        <taxon>Betaproteobacteria</taxon>
        <taxon>Burkholderiales</taxon>
        <taxon>Comamonadaceae</taxon>
        <taxon>Lampropedia</taxon>
    </lineage>
</organism>
<dbReference type="AlphaFoldDB" id="A0A4S5BHH4"/>
<dbReference type="OrthoDB" id="8912378at2"/>
<dbReference type="SUPFAM" id="SSF48452">
    <property type="entry name" value="TPR-like"/>
    <property type="match status" value="1"/>
</dbReference>
<accession>A0A4S5BHH4</accession>
<gene>
    <name evidence="2" type="ORF">E8K88_14535</name>
</gene>
<keyword evidence="3" id="KW-1185">Reference proteome</keyword>
<dbReference type="Proteomes" id="UP000306236">
    <property type="component" value="Unassembled WGS sequence"/>
</dbReference>
<evidence type="ECO:0000313" key="3">
    <source>
        <dbReference type="Proteomes" id="UP000306236"/>
    </source>
</evidence>
<name>A0A4S5BHH4_9BURK</name>
<evidence type="ECO:0000256" key="1">
    <source>
        <dbReference type="SAM" id="MobiDB-lite"/>
    </source>
</evidence>
<reference evidence="2 3" key="1">
    <citation type="submission" date="2019-04" db="EMBL/GenBank/DDBJ databases">
        <title>Lampropedia sp YIM MLB12 draf genome.</title>
        <authorList>
            <person name="Wang Y.-X."/>
        </authorList>
    </citation>
    <scope>NUCLEOTIDE SEQUENCE [LARGE SCALE GENOMIC DNA]</scope>
    <source>
        <strain evidence="2 3">YIM MLB12</strain>
    </source>
</reference>
<dbReference type="InterPro" id="IPR011990">
    <property type="entry name" value="TPR-like_helical_dom_sf"/>
</dbReference>